<evidence type="ECO:0000256" key="1">
    <source>
        <dbReference type="ARBA" id="ARBA00022630"/>
    </source>
</evidence>
<dbReference type="InterPro" id="IPR016166">
    <property type="entry name" value="FAD-bd_PCMH"/>
</dbReference>
<reference evidence="5" key="2">
    <citation type="submission" date="2018-06" db="EMBL/GenBank/DDBJ databases">
        <title>Genome sequence of Rhodanobacteraceae bacterium strain Dysh456.</title>
        <authorList>
            <person name="Fukui M."/>
        </authorList>
    </citation>
    <scope>NUCLEOTIDE SEQUENCE [LARGE SCALE GENOMIC DNA]</scope>
    <source>
        <strain evidence="5">Dysh456</strain>
    </source>
</reference>
<dbReference type="InterPro" id="IPR016164">
    <property type="entry name" value="FAD-linked_Oxase-like_C"/>
</dbReference>
<reference evidence="5" key="1">
    <citation type="submission" date="2018-04" db="EMBL/GenBank/DDBJ databases">
        <authorList>
            <person name="Watanabe M."/>
            <person name="Kojima H."/>
        </authorList>
    </citation>
    <scope>NUCLEOTIDE SEQUENCE [LARGE SCALE GENOMIC DNA]</scope>
    <source>
        <strain evidence="5">Dysh456</strain>
    </source>
</reference>
<dbReference type="AlphaFoldDB" id="A0A2Z6E3Q6"/>
<name>A0A2Z6E3Q6_9GAMM</name>
<dbReference type="EMBL" id="AP018560">
    <property type="protein sequence ID" value="BBD79552.1"/>
    <property type="molecule type" value="Genomic_DNA"/>
</dbReference>
<evidence type="ECO:0000313" key="5">
    <source>
        <dbReference type="Proteomes" id="UP000270530"/>
    </source>
</evidence>
<feature type="domain" description="FAD-binding PCMH-type" evidence="3">
    <location>
        <begin position="19"/>
        <end position="199"/>
    </location>
</feature>
<dbReference type="PANTHER" id="PTHR11748">
    <property type="entry name" value="D-LACTATE DEHYDROGENASE"/>
    <property type="match status" value="1"/>
</dbReference>
<dbReference type="InterPro" id="IPR016169">
    <property type="entry name" value="FAD-bd_PCMH_sub2"/>
</dbReference>
<dbReference type="GO" id="GO:0071949">
    <property type="term" value="F:FAD binding"/>
    <property type="evidence" value="ECO:0007669"/>
    <property type="project" value="InterPro"/>
</dbReference>
<dbReference type="InterPro" id="IPR036318">
    <property type="entry name" value="FAD-bd_PCMH-like_sf"/>
</dbReference>
<dbReference type="PANTHER" id="PTHR11748:SF114">
    <property type="entry name" value="ARYL-ALCOHOL OXIDASE VANILLYL-ALCOHOL OXIDASE (AFU_ORTHOLOGUE AFUA_3G09500)-RELATED"/>
    <property type="match status" value="1"/>
</dbReference>
<keyword evidence="2" id="KW-0274">FAD</keyword>
<dbReference type="GO" id="GO:0008720">
    <property type="term" value="F:D-lactate dehydrogenase (NAD+) activity"/>
    <property type="evidence" value="ECO:0007669"/>
    <property type="project" value="TreeGrafter"/>
</dbReference>
<organism evidence="4 5">
    <name type="scientific">Aerosticca soli</name>
    <dbReference type="NCBI Taxonomy" id="2010829"/>
    <lineage>
        <taxon>Bacteria</taxon>
        <taxon>Pseudomonadati</taxon>
        <taxon>Pseudomonadota</taxon>
        <taxon>Gammaproteobacteria</taxon>
        <taxon>Lysobacterales</taxon>
        <taxon>Rhodanobacteraceae</taxon>
        <taxon>Aerosticca</taxon>
    </lineage>
</organism>
<dbReference type="SUPFAM" id="SSF55103">
    <property type="entry name" value="FAD-linked oxidases, C-terminal domain"/>
    <property type="match status" value="1"/>
</dbReference>
<dbReference type="InterPro" id="IPR016170">
    <property type="entry name" value="Cytok_DH_C_sf"/>
</dbReference>
<dbReference type="InterPro" id="IPR006094">
    <property type="entry name" value="Oxid_FAD_bind_N"/>
</dbReference>
<evidence type="ECO:0000313" key="4">
    <source>
        <dbReference type="EMBL" id="BBD79552.1"/>
    </source>
</evidence>
<dbReference type="SUPFAM" id="SSF56176">
    <property type="entry name" value="FAD-binding/transporter-associated domain-like"/>
    <property type="match status" value="1"/>
</dbReference>
<accession>A0A2Z6E3Q6</accession>
<dbReference type="Proteomes" id="UP000270530">
    <property type="component" value="Chromosome"/>
</dbReference>
<dbReference type="Pfam" id="PF01565">
    <property type="entry name" value="FAD_binding_4"/>
    <property type="match status" value="1"/>
</dbReference>
<evidence type="ECO:0000256" key="2">
    <source>
        <dbReference type="ARBA" id="ARBA00022827"/>
    </source>
</evidence>
<keyword evidence="5" id="KW-1185">Reference proteome</keyword>
<dbReference type="Gene3D" id="3.30.465.10">
    <property type="match status" value="1"/>
</dbReference>
<keyword evidence="1" id="KW-0285">Flavoprotein</keyword>
<gene>
    <name evidence="4" type="ORF">ALSL_0887</name>
</gene>
<proteinExistence type="predicted"/>
<dbReference type="PROSITE" id="PS51387">
    <property type="entry name" value="FAD_PCMH"/>
    <property type="match status" value="1"/>
</dbReference>
<dbReference type="GO" id="GO:0004458">
    <property type="term" value="F:D-lactate dehydrogenase (cytochrome) activity"/>
    <property type="evidence" value="ECO:0007669"/>
    <property type="project" value="TreeGrafter"/>
</dbReference>
<evidence type="ECO:0000259" key="3">
    <source>
        <dbReference type="PROSITE" id="PS51387"/>
    </source>
</evidence>
<protein>
    <submittedName>
        <fullName evidence="4">FAD/FMN-containing dehydrogenases</fullName>
    </submittedName>
</protein>
<dbReference type="KEGG" id="rbd:ALSL_0887"/>
<dbReference type="Gene3D" id="3.40.462.10">
    <property type="entry name" value="FAD-linked oxidases, C-terminal domain"/>
    <property type="match status" value="1"/>
</dbReference>
<sequence>MNGDDALARAWSLRYRHLLGSHRLARVVRPDSTGALGDILAQARQEGVTLWNSCGLPGPVTRDVWLIDFAHMNRIVDIDAANATALVEPGVSHAQLAAELGTRKLPFLVDAGRDPRASVAGDILARRYGYTPYGDRALMQCGLEVMLADGLLVRTGMGAMSKSNMFQLFKWGFGPVNDGLFMQSRLGIVTKVGLWLMPAAPRCLPFMASLRDEAALEAAMDILRPLSINRILPHPVAVASKAWEAAYVPGDADEADLGDWNVFGALYGLPDDVDLLWGMVQAQLGAVPGAHLRLIDDVAMGHPPLAARAHMMRGEVSADAMPPMAGEKLEIAAVGGIHGDDARAMAALARRMLDAAGLPPRIEFQLCWRALLAKVELPWQDAASLERARTTAGDILAAWAQAGYAPSHTDDGVLEPARARLAGTGQAHVHALLAAALDPSGVLSGTPA</sequence>
<dbReference type="GO" id="GO:1903457">
    <property type="term" value="P:lactate catabolic process"/>
    <property type="evidence" value="ECO:0007669"/>
    <property type="project" value="TreeGrafter"/>
</dbReference>